<dbReference type="Proteomes" id="UP000478208">
    <property type="component" value="Unassembled WGS sequence"/>
</dbReference>
<sequence length="141" mass="15636">MKNLLKLKAFLCLILLFSACTPSDADFDTESISDVDYTIDSILNPCDNEDPKTRVINNGTVAFDLLVVQNDATPVVTIFNIPPNSTTSWANFNEGEYVFALNCSDQNVSDDKVQLQMDNCTAFEIEIDSNNQIVSYVPIVL</sequence>
<reference evidence="2 3" key="1">
    <citation type="submission" date="2019-12" db="EMBL/GenBank/DDBJ databases">
        <authorList>
            <person name="Li J."/>
        </authorList>
    </citation>
    <scope>NUCLEOTIDE SEQUENCE [LARGE SCALE GENOMIC DNA]</scope>
    <source>
        <strain evidence="2 3">HL2-2</strain>
    </source>
</reference>
<keyword evidence="1" id="KW-0732">Signal</keyword>
<gene>
    <name evidence="2" type="ORF">GN138_02325</name>
</gene>
<proteinExistence type="predicted"/>
<feature type="signal peptide" evidence="1">
    <location>
        <begin position="1"/>
        <end position="25"/>
    </location>
</feature>
<dbReference type="RefSeq" id="WP_157361730.1">
    <property type="nucleotide sequence ID" value="NZ_WOWS01000001.1"/>
</dbReference>
<evidence type="ECO:0000313" key="2">
    <source>
        <dbReference type="EMBL" id="MUU77271.1"/>
    </source>
</evidence>
<evidence type="ECO:0000256" key="1">
    <source>
        <dbReference type="SAM" id="SignalP"/>
    </source>
</evidence>
<protein>
    <submittedName>
        <fullName evidence="2">Uncharacterized protein</fullName>
    </submittedName>
</protein>
<dbReference type="PROSITE" id="PS51257">
    <property type="entry name" value="PROKAR_LIPOPROTEIN"/>
    <property type="match status" value="1"/>
</dbReference>
<name>A0A6L6U570_9FLAO</name>
<accession>A0A6L6U570</accession>
<keyword evidence="3" id="KW-1185">Reference proteome</keyword>
<dbReference type="AlphaFoldDB" id="A0A6L6U570"/>
<evidence type="ECO:0000313" key="3">
    <source>
        <dbReference type="Proteomes" id="UP000478208"/>
    </source>
</evidence>
<feature type="chain" id="PRO_5026916278" evidence="1">
    <location>
        <begin position="26"/>
        <end position="141"/>
    </location>
</feature>
<dbReference type="EMBL" id="WOWS01000001">
    <property type="protein sequence ID" value="MUU77271.1"/>
    <property type="molecule type" value="Genomic_DNA"/>
</dbReference>
<comment type="caution">
    <text evidence="2">The sequence shown here is derived from an EMBL/GenBank/DDBJ whole genome shotgun (WGS) entry which is preliminary data.</text>
</comment>
<organism evidence="2 3">
    <name type="scientific">Winogradskyella endarachnes</name>
    <dbReference type="NCBI Taxonomy" id="2681965"/>
    <lineage>
        <taxon>Bacteria</taxon>
        <taxon>Pseudomonadati</taxon>
        <taxon>Bacteroidota</taxon>
        <taxon>Flavobacteriia</taxon>
        <taxon>Flavobacteriales</taxon>
        <taxon>Flavobacteriaceae</taxon>
        <taxon>Winogradskyella</taxon>
    </lineage>
</organism>